<dbReference type="PANTHER" id="PTHR22997:SF0">
    <property type="entry name" value="PIH1 DOMAIN-CONTAINING PROTEIN 1"/>
    <property type="match status" value="1"/>
</dbReference>
<gene>
    <name evidence="4" type="ORF">DIURU_001380</name>
</gene>
<dbReference type="InterPro" id="IPR012981">
    <property type="entry name" value="PIH1_N"/>
</dbReference>
<keyword evidence="5" id="KW-1185">Reference proteome</keyword>
<evidence type="ECO:0000256" key="1">
    <source>
        <dbReference type="ARBA" id="ARBA00008511"/>
    </source>
</evidence>
<dbReference type="GO" id="GO:1990904">
    <property type="term" value="C:ribonucleoprotein complex"/>
    <property type="evidence" value="ECO:0007669"/>
    <property type="project" value="TreeGrafter"/>
</dbReference>
<dbReference type="RefSeq" id="XP_034013828.1">
    <property type="nucleotide sequence ID" value="XM_034153917.1"/>
</dbReference>
<organism evidence="4 5">
    <name type="scientific">Diutina rugosa</name>
    <name type="common">Yeast</name>
    <name type="synonym">Candida rugosa</name>
    <dbReference type="NCBI Taxonomy" id="5481"/>
    <lineage>
        <taxon>Eukaryota</taxon>
        <taxon>Fungi</taxon>
        <taxon>Dikarya</taxon>
        <taxon>Ascomycota</taxon>
        <taxon>Saccharomycotina</taxon>
        <taxon>Pichiomycetes</taxon>
        <taxon>Debaryomycetaceae</taxon>
        <taxon>Diutina</taxon>
    </lineage>
</organism>
<proteinExistence type="inferred from homology"/>
<dbReference type="GO" id="GO:0005737">
    <property type="term" value="C:cytoplasm"/>
    <property type="evidence" value="ECO:0007669"/>
    <property type="project" value="TreeGrafter"/>
</dbReference>
<dbReference type="VEuPathDB" id="FungiDB:DIURU_001380"/>
<dbReference type="GO" id="GO:0097255">
    <property type="term" value="C:R2TP complex"/>
    <property type="evidence" value="ECO:0007669"/>
    <property type="project" value="TreeGrafter"/>
</dbReference>
<feature type="compositionally biased region" description="Low complexity" evidence="2">
    <location>
        <begin position="206"/>
        <end position="227"/>
    </location>
</feature>
<feature type="region of interest" description="Disordered" evidence="2">
    <location>
        <begin position="174"/>
        <end position="239"/>
    </location>
</feature>
<name>A0A642UZC5_DIURU</name>
<dbReference type="OMA" id="EWCLESC"/>
<sequence length="324" mass="35878">MAILDPKPGFTVKTRVVASPQAQQLGRKLFVNVCHDPQVPKPQDTEFVPETVFPKIVTNEWEIPIIVSSPKEVVDKKGSASTAIDCCINSTCFTWIQLFIDLKKIVIEWCLEAIEVTNDITLDRDYTIPKMLSKGELTKTEINDDELAKGPQAKLEELQKNEPLNLLHEVQDADGDVDMDGTSLPPLVPQPSSRPLIEEVTTSPASGSTNSTPKASSSTSTANTSLDPDPEDSDSNEPTQIDYQLSFTDLENEKFNLLVKLHSPQLTPQNVSVSLKGMDLIIVPREPLFFSTSERNLVVPLRAPKATQPRCFFVTPESTLYVFI</sequence>
<protein>
    <recommendedName>
        <fullName evidence="3">PIH1 N-terminal domain-containing protein</fullName>
    </recommendedName>
</protein>
<accession>A0A642UZC5</accession>
<dbReference type="EMBL" id="SWFT01000042">
    <property type="protein sequence ID" value="KAA8905718.1"/>
    <property type="molecule type" value="Genomic_DNA"/>
</dbReference>
<dbReference type="AlphaFoldDB" id="A0A642UZC5"/>
<feature type="domain" description="PIH1 N-terminal" evidence="3">
    <location>
        <begin position="3"/>
        <end position="145"/>
    </location>
</feature>
<dbReference type="Proteomes" id="UP000449547">
    <property type="component" value="Unassembled WGS sequence"/>
</dbReference>
<evidence type="ECO:0000256" key="2">
    <source>
        <dbReference type="SAM" id="MobiDB-lite"/>
    </source>
</evidence>
<dbReference type="OrthoDB" id="5135119at2759"/>
<comment type="caution">
    <text evidence="4">The sequence shown here is derived from an EMBL/GenBank/DDBJ whole genome shotgun (WGS) entry which is preliminary data.</text>
</comment>
<dbReference type="PANTHER" id="PTHR22997">
    <property type="entry name" value="PIH1 DOMAIN-CONTAINING PROTEIN 1"/>
    <property type="match status" value="1"/>
</dbReference>
<dbReference type="InterPro" id="IPR050734">
    <property type="entry name" value="PIH1/Kintoun_subfamily"/>
</dbReference>
<evidence type="ECO:0000313" key="4">
    <source>
        <dbReference type="EMBL" id="KAA8905718.1"/>
    </source>
</evidence>
<comment type="similarity">
    <text evidence="1">Belongs to the PIH1 family.</text>
</comment>
<evidence type="ECO:0000313" key="5">
    <source>
        <dbReference type="Proteomes" id="UP000449547"/>
    </source>
</evidence>
<evidence type="ECO:0000259" key="3">
    <source>
        <dbReference type="Pfam" id="PF08190"/>
    </source>
</evidence>
<dbReference type="GO" id="GO:0000492">
    <property type="term" value="P:box C/D snoRNP assembly"/>
    <property type="evidence" value="ECO:0007669"/>
    <property type="project" value="TreeGrafter"/>
</dbReference>
<reference evidence="4 5" key="1">
    <citation type="submission" date="2019-07" db="EMBL/GenBank/DDBJ databases">
        <title>Genome assembly of two rare yeast pathogens: Diutina rugosa and Trichomonascus ciferrii.</title>
        <authorList>
            <person name="Mixao V."/>
            <person name="Saus E."/>
            <person name="Hansen A."/>
            <person name="Lass-Flor C."/>
            <person name="Gabaldon T."/>
        </authorList>
    </citation>
    <scope>NUCLEOTIDE SEQUENCE [LARGE SCALE GENOMIC DNA]</scope>
    <source>
        <strain evidence="4 5">CBS 613</strain>
    </source>
</reference>
<dbReference type="Pfam" id="PF08190">
    <property type="entry name" value="PIH1"/>
    <property type="match status" value="1"/>
</dbReference>
<dbReference type="GO" id="GO:0006364">
    <property type="term" value="P:rRNA processing"/>
    <property type="evidence" value="ECO:0007669"/>
    <property type="project" value="TreeGrafter"/>
</dbReference>
<dbReference type="GeneID" id="54780033"/>